<evidence type="ECO:0000256" key="1">
    <source>
        <dbReference type="SAM" id="Phobius"/>
    </source>
</evidence>
<keyword evidence="1" id="KW-0472">Membrane</keyword>
<dbReference type="Proteomes" id="UP000013307">
    <property type="component" value="Chromosome"/>
</dbReference>
<dbReference type="GeneID" id="15393604"/>
<dbReference type="STRING" id="387631.Asulf_01970"/>
<dbReference type="EMBL" id="CP005290">
    <property type="protein sequence ID" value="AGK61936.1"/>
    <property type="molecule type" value="Genomic_DNA"/>
</dbReference>
<reference evidence="2 3" key="1">
    <citation type="journal article" date="2013" name="Genome Announc.">
        <title>Complete Genome Sequence of the Thermophilic and Facultatively Chemolithoautotrophic Sulfate Reducer Archaeoglobus sulfaticallidus Strain PM70-1T.</title>
        <authorList>
            <person name="Stokke R."/>
            <person name="Hocking W.P."/>
            <person name="Steinsbu B.O."/>
            <person name="Steen I.H."/>
        </authorList>
    </citation>
    <scope>NUCLEOTIDE SEQUENCE [LARGE SCALE GENOMIC DNA]</scope>
    <source>
        <strain evidence="2">PM70-1</strain>
    </source>
</reference>
<keyword evidence="1" id="KW-1133">Transmembrane helix</keyword>
<evidence type="ECO:0000313" key="3">
    <source>
        <dbReference type="Proteomes" id="UP000013307"/>
    </source>
</evidence>
<dbReference type="eggNOG" id="arCOG10222">
    <property type="taxonomic scope" value="Archaea"/>
</dbReference>
<protein>
    <submittedName>
        <fullName evidence="2">Uncharacterized protein</fullName>
    </submittedName>
</protein>
<sequence length="93" mass="10801">MGIKTIEFTVDEFGEWLKDRGYQNLMGEENFEIFLSQGLAFMLFTSSNLLMSFIFNKLGLPSERLNERIRLEVGKRVKEIFADGSNFRIVLDV</sequence>
<accession>N0BMU4</accession>
<dbReference type="AlphaFoldDB" id="N0BMU4"/>
<dbReference type="HOGENOM" id="CLU_2433681_0_0_2"/>
<dbReference type="KEGG" id="ast:Asulf_01970"/>
<keyword evidence="3" id="KW-1185">Reference proteome</keyword>
<keyword evidence="1" id="KW-0812">Transmembrane</keyword>
<organism evidence="2 3">
    <name type="scientific">Archaeoglobus sulfaticallidus PM70-1</name>
    <dbReference type="NCBI Taxonomy" id="387631"/>
    <lineage>
        <taxon>Archaea</taxon>
        <taxon>Methanobacteriati</taxon>
        <taxon>Methanobacteriota</taxon>
        <taxon>Archaeoglobi</taxon>
        <taxon>Archaeoglobales</taxon>
        <taxon>Archaeoglobaceae</taxon>
        <taxon>Archaeoglobus</taxon>
    </lineage>
</organism>
<dbReference type="OrthoDB" id="50082at2157"/>
<proteinExistence type="predicted"/>
<dbReference type="RefSeq" id="WP_015591532.1">
    <property type="nucleotide sequence ID" value="NC_021169.1"/>
</dbReference>
<gene>
    <name evidence="2" type="ORF">Asulf_01970</name>
</gene>
<name>N0BMU4_9EURY</name>
<evidence type="ECO:0000313" key="2">
    <source>
        <dbReference type="EMBL" id="AGK61936.1"/>
    </source>
</evidence>
<feature type="transmembrane region" description="Helical" evidence="1">
    <location>
        <begin position="33"/>
        <end position="55"/>
    </location>
</feature>